<dbReference type="EMBL" id="RAWG01000149">
    <property type="protein sequence ID" value="RKH39855.1"/>
    <property type="molecule type" value="Genomic_DNA"/>
</dbReference>
<evidence type="ECO:0008006" key="4">
    <source>
        <dbReference type="Google" id="ProtNLM"/>
    </source>
</evidence>
<dbReference type="SUPFAM" id="SSF55961">
    <property type="entry name" value="Bet v1-like"/>
    <property type="match status" value="1"/>
</dbReference>
<comment type="caution">
    <text evidence="2">The sequence shown here is derived from an EMBL/GenBank/DDBJ whole genome shotgun (WGS) entry which is preliminary data.</text>
</comment>
<reference evidence="3" key="1">
    <citation type="submission" date="2018-09" db="EMBL/GenBank/DDBJ databases">
        <authorList>
            <person name="Livingstone P.G."/>
            <person name="Whitworth D.E."/>
        </authorList>
    </citation>
    <scope>NUCLEOTIDE SEQUENCE [LARGE SCALE GENOMIC DNA]</scope>
    <source>
        <strain evidence="3">CA040B</strain>
    </source>
</reference>
<gene>
    <name evidence="2" type="ORF">D7X12_22505</name>
</gene>
<feature type="compositionally biased region" description="Basic residues" evidence="1">
    <location>
        <begin position="207"/>
        <end position="219"/>
    </location>
</feature>
<dbReference type="AlphaFoldDB" id="A0A3A8NF90"/>
<dbReference type="InterPro" id="IPR023393">
    <property type="entry name" value="START-like_dom_sf"/>
</dbReference>
<evidence type="ECO:0000313" key="3">
    <source>
        <dbReference type="Proteomes" id="UP000273405"/>
    </source>
</evidence>
<dbReference type="OrthoDB" id="5513418at2"/>
<accession>A0A3A8NF90</accession>
<name>A0A3A8NF90_9BACT</name>
<protein>
    <recommendedName>
        <fullName evidence="4">SRPBCC family protein</fullName>
    </recommendedName>
</protein>
<organism evidence="2 3">
    <name type="scientific">Corallococcus sicarius</name>
    <dbReference type="NCBI Taxonomy" id="2316726"/>
    <lineage>
        <taxon>Bacteria</taxon>
        <taxon>Pseudomonadati</taxon>
        <taxon>Myxococcota</taxon>
        <taxon>Myxococcia</taxon>
        <taxon>Myxococcales</taxon>
        <taxon>Cystobacterineae</taxon>
        <taxon>Myxococcaceae</taxon>
        <taxon>Corallococcus</taxon>
    </lineage>
</organism>
<evidence type="ECO:0000256" key="1">
    <source>
        <dbReference type="SAM" id="MobiDB-lite"/>
    </source>
</evidence>
<feature type="region of interest" description="Disordered" evidence="1">
    <location>
        <begin position="134"/>
        <end position="219"/>
    </location>
</feature>
<dbReference type="RefSeq" id="WP_120627339.1">
    <property type="nucleotide sequence ID" value="NZ_RAWG01000149.1"/>
</dbReference>
<dbReference type="Proteomes" id="UP000273405">
    <property type="component" value="Unassembled WGS sequence"/>
</dbReference>
<dbReference type="Gene3D" id="3.30.530.20">
    <property type="match status" value="1"/>
</dbReference>
<proteinExistence type="predicted"/>
<keyword evidence="3" id="KW-1185">Reference proteome</keyword>
<sequence>MSTGRLAGGGFQAGVRRSFAVGSEMAWSAWGEGMGLARWVGAYRQPLGEGEQASLPDGTRVTVVRRVPPRQLRLRLERDEWPKARTVQLRVLPSVHGVIVALHAEGLRDEAEREQFLAQWTHALEGWEAFSGREVTVSPAKSPKGSSVEDKDTPASEPPALEPGLARQVRSDQKKTGTAKKAVPAAKRASPLKKGAVTKRAPSQKKGPAKKKAPPRSRK</sequence>
<evidence type="ECO:0000313" key="2">
    <source>
        <dbReference type="EMBL" id="RKH39855.1"/>
    </source>
</evidence>